<dbReference type="InterPro" id="IPR029132">
    <property type="entry name" value="CBAH/NAAA_C"/>
</dbReference>
<dbReference type="CDD" id="cd00542">
    <property type="entry name" value="Ntn_PVA"/>
    <property type="match status" value="1"/>
</dbReference>
<evidence type="ECO:0000256" key="1">
    <source>
        <dbReference type="ARBA" id="ARBA00004860"/>
    </source>
</evidence>
<dbReference type="InterPro" id="IPR052193">
    <property type="entry name" value="Peptidase_C59"/>
</dbReference>
<keyword evidence="4" id="KW-0443">Lipid metabolism</keyword>
<dbReference type="Pfam" id="PF02275">
    <property type="entry name" value="CBAH"/>
    <property type="match status" value="1"/>
</dbReference>
<accession>A0A1I2S4P1</accession>
<evidence type="ECO:0000256" key="7">
    <source>
        <dbReference type="ARBA" id="ARBA00044806"/>
    </source>
</evidence>
<gene>
    <name evidence="11" type="ORF">SAMN02982927_01775</name>
</gene>
<organism evidence="11 12">
    <name type="scientific">Sporolactobacillus nakayamae</name>
    <dbReference type="NCBI Taxonomy" id="269670"/>
    <lineage>
        <taxon>Bacteria</taxon>
        <taxon>Bacillati</taxon>
        <taxon>Bacillota</taxon>
        <taxon>Bacilli</taxon>
        <taxon>Bacillales</taxon>
        <taxon>Sporolactobacillaceae</taxon>
        <taxon>Sporolactobacillus</taxon>
    </lineage>
</organism>
<dbReference type="Proteomes" id="UP000198752">
    <property type="component" value="Unassembled WGS sequence"/>
</dbReference>
<comment type="pathway">
    <text evidence="1">Lipid metabolism; bile acid biosynthesis.</text>
</comment>
<dbReference type="AlphaFoldDB" id="A0A1I2S4P1"/>
<dbReference type="NCBIfam" id="NF038245">
    <property type="entry name" value="bile_salt_hydro"/>
    <property type="match status" value="1"/>
</dbReference>
<evidence type="ECO:0000313" key="11">
    <source>
        <dbReference type="EMBL" id="SFG44971.1"/>
    </source>
</evidence>
<reference evidence="12" key="1">
    <citation type="submission" date="2016-10" db="EMBL/GenBank/DDBJ databases">
        <authorList>
            <person name="Varghese N."/>
            <person name="Submissions S."/>
        </authorList>
    </citation>
    <scope>NUCLEOTIDE SEQUENCE [LARGE SCALE GENOMIC DNA]</scope>
    <source>
        <strain evidence="12">ATCC 700379</strain>
    </source>
</reference>
<dbReference type="PANTHER" id="PTHR35527">
    <property type="entry name" value="CHOLOYLGLYCINE HYDROLASE"/>
    <property type="match status" value="1"/>
</dbReference>
<comment type="catalytic activity">
    <reaction evidence="8">
        <text>cholate + taurine = taurocholate + H2O</text>
        <dbReference type="Rhea" id="RHEA:47108"/>
        <dbReference type="ChEBI" id="CHEBI:15377"/>
        <dbReference type="ChEBI" id="CHEBI:29747"/>
        <dbReference type="ChEBI" id="CHEBI:36257"/>
        <dbReference type="ChEBI" id="CHEBI:507393"/>
    </reaction>
    <physiologicalReaction direction="right-to-left" evidence="8">
        <dbReference type="Rhea" id="RHEA:47110"/>
    </physiologicalReaction>
</comment>
<keyword evidence="12" id="KW-1185">Reference proteome</keyword>
<evidence type="ECO:0000256" key="5">
    <source>
        <dbReference type="ARBA" id="ARBA00044769"/>
    </source>
</evidence>
<comment type="similarity">
    <text evidence="2">Belongs to the peptidase C59 family.</text>
</comment>
<name>A0A1I2S4P1_9BACL</name>
<dbReference type="OrthoDB" id="9794717at2"/>
<evidence type="ECO:0000256" key="4">
    <source>
        <dbReference type="ARBA" id="ARBA00023098"/>
    </source>
</evidence>
<dbReference type="STRING" id="269670.SAMN02982927_01775"/>
<dbReference type="PANTHER" id="PTHR35527:SF2">
    <property type="entry name" value="HYDROLASE"/>
    <property type="match status" value="1"/>
</dbReference>
<evidence type="ECO:0000313" key="12">
    <source>
        <dbReference type="Proteomes" id="UP000198752"/>
    </source>
</evidence>
<evidence type="ECO:0000256" key="8">
    <source>
        <dbReference type="ARBA" id="ARBA00047285"/>
    </source>
</evidence>
<proteinExistence type="inferred from homology"/>
<dbReference type="InterPro" id="IPR047711">
    <property type="entry name" value="CBAH"/>
</dbReference>
<dbReference type="Gene3D" id="3.60.60.10">
    <property type="entry name" value="Penicillin V Acylase, Chain A"/>
    <property type="match status" value="1"/>
</dbReference>
<evidence type="ECO:0000256" key="9">
    <source>
        <dbReference type="ARBA" id="ARBA00048897"/>
    </source>
</evidence>
<dbReference type="GO" id="GO:0006629">
    <property type="term" value="P:lipid metabolic process"/>
    <property type="evidence" value="ECO:0007669"/>
    <property type="project" value="UniProtKB-KW"/>
</dbReference>
<evidence type="ECO:0000256" key="6">
    <source>
        <dbReference type="ARBA" id="ARBA00044804"/>
    </source>
</evidence>
<dbReference type="SUPFAM" id="SSF56235">
    <property type="entry name" value="N-terminal nucleophile aminohydrolases (Ntn hydrolases)"/>
    <property type="match status" value="1"/>
</dbReference>
<sequence>MCTSVTLETTEGHHLFGRTMDFATDLGQTVTVVPRNYSWISAASGEYIKTRYGMIGMASVAEDVIVYADGMNEAGLACATLYLPGFADFNDQPSKGKEAVAPHDFVFWSLSQFGSIAEVKEALAKVSLVDFPLAAMGITPPLHWILSDKTGRSIVVEPLEKDIKIVDNPVGVMTNSPDFQWHLTNLRQFIGLRPKQFEATRWEDLELSALSQGSGSVGLPGDFTPPSRFVRAAYWKNNITGIDTERDGITGLFHILSTCDLPKGAVVTPDNMEDVTLYTSAMCAESGNFYYHGYDNRQITVVNLFREDLDAAEIRTYPFIREQAFHFEN</sequence>
<dbReference type="EMBL" id="FOOY01000010">
    <property type="protein sequence ID" value="SFG44971.1"/>
    <property type="molecule type" value="Genomic_DNA"/>
</dbReference>
<dbReference type="EC" id="3.5.1.24" evidence="5"/>
<keyword evidence="3 11" id="KW-0378">Hydrolase</keyword>
<feature type="domain" description="Choloylglycine hydrolase/NAAA C-terminal" evidence="10">
    <location>
        <begin position="2"/>
        <end position="317"/>
    </location>
</feature>
<protein>
    <recommendedName>
        <fullName evidence="5">choloylglycine hydrolase</fullName>
        <ecNumber evidence="5">3.5.1.24</ecNumber>
    </recommendedName>
    <alternativeName>
        <fullName evidence="6">Bile salt hydrolase</fullName>
    </alternativeName>
    <alternativeName>
        <fullName evidence="7">Choloylglycine hydrolase</fullName>
    </alternativeName>
</protein>
<dbReference type="RefSeq" id="WP_093672096.1">
    <property type="nucleotide sequence ID" value="NZ_FOOY01000010.1"/>
</dbReference>
<comment type="catalytic activity">
    <reaction evidence="9">
        <text>taurodeoxycholate + H2O = deoxycholate + taurine</text>
        <dbReference type="Rhea" id="RHEA:47556"/>
        <dbReference type="ChEBI" id="CHEBI:15377"/>
        <dbReference type="ChEBI" id="CHEBI:23614"/>
        <dbReference type="ChEBI" id="CHEBI:36261"/>
        <dbReference type="ChEBI" id="CHEBI:507393"/>
    </reaction>
    <physiologicalReaction direction="left-to-right" evidence="9">
        <dbReference type="Rhea" id="RHEA:47557"/>
    </physiologicalReaction>
</comment>
<dbReference type="GO" id="GO:0045302">
    <property type="term" value="F:choloylglycine hydrolase activity"/>
    <property type="evidence" value="ECO:0007669"/>
    <property type="project" value="UniProtKB-EC"/>
</dbReference>
<evidence type="ECO:0000256" key="2">
    <source>
        <dbReference type="ARBA" id="ARBA00006625"/>
    </source>
</evidence>
<dbReference type="InterPro" id="IPR029055">
    <property type="entry name" value="Ntn_hydrolases_N"/>
</dbReference>
<evidence type="ECO:0000259" key="10">
    <source>
        <dbReference type="Pfam" id="PF02275"/>
    </source>
</evidence>
<evidence type="ECO:0000256" key="3">
    <source>
        <dbReference type="ARBA" id="ARBA00022801"/>
    </source>
</evidence>